<reference evidence="1 2" key="1">
    <citation type="submission" date="2019-11" db="EMBL/GenBank/DDBJ databases">
        <title>Pedobacter petrophilus genome.</title>
        <authorList>
            <person name="Feldbauer M.J."/>
            <person name="Newman J.D."/>
        </authorList>
    </citation>
    <scope>NUCLEOTIDE SEQUENCE [LARGE SCALE GENOMIC DNA]</scope>
    <source>
        <strain evidence="1 2">LMG 29686</strain>
    </source>
</reference>
<accession>A0A7K0G2C7</accession>
<sequence length="143" mass="16026">MTISQQIEEHLHAQPEPKRSDMQTLHSLISGILPEGKLWFEDGKNQEGKIVSNPSVGYGSQTLKYANGTTKEYFQIGISGNKSGISIYILGIADNTYLPRTYEHKIGKASVTGYCIRFKQLKDIDFVLLEEAIRYGIEVTSKN</sequence>
<organism evidence="1 2">
    <name type="scientific">Pedobacter petrophilus</name>
    <dbReference type="NCBI Taxonomy" id="1908241"/>
    <lineage>
        <taxon>Bacteria</taxon>
        <taxon>Pseudomonadati</taxon>
        <taxon>Bacteroidota</taxon>
        <taxon>Sphingobacteriia</taxon>
        <taxon>Sphingobacteriales</taxon>
        <taxon>Sphingobacteriaceae</taxon>
        <taxon>Pedobacter</taxon>
    </lineage>
</organism>
<keyword evidence="2" id="KW-1185">Reference proteome</keyword>
<comment type="caution">
    <text evidence="1">The sequence shown here is derived from an EMBL/GenBank/DDBJ whole genome shotgun (WGS) entry which is preliminary data.</text>
</comment>
<proteinExistence type="predicted"/>
<evidence type="ECO:0000313" key="2">
    <source>
        <dbReference type="Proteomes" id="UP000487757"/>
    </source>
</evidence>
<dbReference type="AlphaFoldDB" id="A0A7K0G2C7"/>
<evidence type="ECO:0000313" key="1">
    <source>
        <dbReference type="EMBL" id="MRX77801.1"/>
    </source>
</evidence>
<dbReference type="RefSeq" id="WP_154282216.1">
    <property type="nucleotide sequence ID" value="NZ_JBHUJQ010000001.1"/>
</dbReference>
<dbReference type="Proteomes" id="UP000487757">
    <property type="component" value="Unassembled WGS sequence"/>
</dbReference>
<name>A0A7K0G2C7_9SPHI</name>
<dbReference type="OrthoDB" id="2604576at2"/>
<protein>
    <submittedName>
        <fullName evidence="1">DUF1801 domain-containing protein</fullName>
    </submittedName>
</protein>
<dbReference type="EMBL" id="WKKH01000032">
    <property type="protein sequence ID" value="MRX77801.1"/>
    <property type="molecule type" value="Genomic_DNA"/>
</dbReference>
<gene>
    <name evidence="1" type="ORF">GJU39_17095</name>
</gene>